<dbReference type="GO" id="GO:0003677">
    <property type="term" value="F:DNA binding"/>
    <property type="evidence" value="ECO:0007669"/>
    <property type="project" value="UniProtKB-UniRule"/>
</dbReference>
<dbReference type="FunFam" id="1.10.30.10:FF:000092">
    <property type="entry name" value="High mobility group B protein 13"/>
    <property type="match status" value="1"/>
</dbReference>
<feature type="compositionally biased region" description="Basic residues" evidence="6">
    <location>
        <begin position="11"/>
        <end position="21"/>
    </location>
</feature>
<keyword evidence="9" id="KW-1185">Reference proteome</keyword>
<feature type="domain" description="HMG box" evidence="7">
    <location>
        <begin position="254"/>
        <end position="320"/>
    </location>
</feature>
<keyword evidence="2 4" id="KW-0238">DNA-binding</keyword>
<evidence type="ECO:0000256" key="2">
    <source>
        <dbReference type="ARBA" id="ARBA00023125"/>
    </source>
</evidence>
<accession>A0ABD1BZH7</accession>
<evidence type="ECO:0000313" key="9">
    <source>
        <dbReference type="Proteomes" id="UP001558713"/>
    </source>
</evidence>
<feature type="region of interest" description="Disordered" evidence="6">
    <location>
        <begin position="1"/>
        <end position="41"/>
    </location>
</feature>
<evidence type="ECO:0000256" key="3">
    <source>
        <dbReference type="ARBA" id="ARBA00023242"/>
    </source>
</evidence>
<dbReference type="AlphaFoldDB" id="A0ABD1BZH7"/>
<dbReference type="Gene3D" id="1.10.30.10">
    <property type="entry name" value="High mobility group box domain"/>
    <property type="match status" value="3"/>
</dbReference>
<dbReference type="CDD" id="cd22006">
    <property type="entry name" value="HMG-box_AtHMGB6-like_rpt1"/>
    <property type="match status" value="1"/>
</dbReference>
<dbReference type="PANTHER" id="PTHR46912:SF2">
    <property type="entry name" value="HIGH MOBILITY GROUP B PROTEIN 6"/>
    <property type="match status" value="1"/>
</dbReference>
<dbReference type="Proteomes" id="UP001558713">
    <property type="component" value="Unassembled WGS sequence"/>
</dbReference>
<proteinExistence type="predicted"/>
<feature type="DNA-binding region" description="HMG box" evidence="4">
    <location>
        <begin position="378"/>
        <end position="446"/>
    </location>
</feature>
<dbReference type="CDD" id="cd22007">
    <property type="entry name" value="HMG-box_AtHMGB6-like_rpt2"/>
    <property type="match status" value="1"/>
</dbReference>
<comment type="caution">
    <text evidence="8">The sequence shown here is derived from an EMBL/GenBank/DDBJ whole genome shotgun (WGS) entry which is preliminary data.</text>
</comment>
<feature type="DNA-binding region" description="HMG box" evidence="4">
    <location>
        <begin position="137"/>
        <end position="205"/>
    </location>
</feature>
<dbReference type="SMART" id="SM00398">
    <property type="entry name" value="HMG"/>
    <property type="match status" value="3"/>
</dbReference>
<feature type="region of interest" description="Disordered" evidence="6">
    <location>
        <begin position="237"/>
        <end position="260"/>
    </location>
</feature>
<evidence type="ECO:0000256" key="6">
    <source>
        <dbReference type="SAM" id="MobiDB-lite"/>
    </source>
</evidence>
<dbReference type="SUPFAM" id="SSF47095">
    <property type="entry name" value="HMG-box"/>
    <property type="match status" value="3"/>
</dbReference>
<dbReference type="EMBL" id="JBANAX010000094">
    <property type="protein sequence ID" value="KAL1222590.1"/>
    <property type="molecule type" value="Genomic_DNA"/>
</dbReference>
<dbReference type="InterPro" id="IPR009071">
    <property type="entry name" value="HMG_box_dom"/>
</dbReference>
<dbReference type="PANTHER" id="PTHR46912">
    <property type="entry name" value="HIGH MOBILITY GROUP B PROTEIN 13"/>
    <property type="match status" value="1"/>
</dbReference>
<evidence type="ECO:0000256" key="1">
    <source>
        <dbReference type="ARBA" id="ARBA00022737"/>
    </source>
</evidence>
<keyword evidence="1" id="KW-0677">Repeat</keyword>
<feature type="DNA-binding region" description="HMG box" evidence="4">
    <location>
        <begin position="254"/>
        <end position="320"/>
    </location>
</feature>
<feature type="coiled-coil region" evidence="5">
    <location>
        <begin position="428"/>
        <end position="455"/>
    </location>
</feature>
<protein>
    <submittedName>
        <fullName evidence="8">High mobility group B protein 6</fullName>
    </submittedName>
</protein>
<feature type="coiled-coil region" evidence="5">
    <location>
        <begin position="41"/>
        <end position="103"/>
    </location>
</feature>
<evidence type="ECO:0000259" key="7">
    <source>
        <dbReference type="PROSITE" id="PS50118"/>
    </source>
</evidence>
<evidence type="ECO:0000256" key="4">
    <source>
        <dbReference type="PROSITE-ProRule" id="PRU00267"/>
    </source>
</evidence>
<feature type="domain" description="HMG box" evidence="7">
    <location>
        <begin position="378"/>
        <end position="446"/>
    </location>
</feature>
<dbReference type="Pfam" id="PF00505">
    <property type="entry name" value="HMG_box"/>
    <property type="match status" value="3"/>
</dbReference>
<organism evidence="8 9">
    <name type="scientific">Cardamine amara subsp. amara</name>
    <dbReference type="NCBI Taxonomy" id="228776"/>
    <lineage>
        <taxon>Eukaryota</taxon>
        <taxon>Viridiplantae</taxon>
        <taxon>Streptophyta</taxon>
        <taxon>Embryophyta</taxon>
        <taxon>Tracheophyta</taxon>
        <taxon>Spermatophyta</taxon>
        <taxon>Magnoliopsida</taxon>
        <taxon>eudicotyledons</taxon>
        <taxon>Gunneridae</taxon>
        <taxon>Pentapetalae</taxon>
        <taxon>rosids</taxon>
        <taxon>malvids</taxon>
        <taxon>Brassicales</taxon>
        <taxon>Brassicaceae</taxon>
        <taxon>Cardamineae</taxon>
        <taxon>Cardamine</taxon>
    </lineage>
</organism>
<dbReference type="InterPro" id="IPR044601">
    <property type="entry name" value="HMGB6/HMGB13"/>
</dbReference>
<name>A0ABD1BZH7_CARAN</name>
<keyword evidence="3 4" id="KW-0539">Nucleus</keyword>
<evidence type="ECO:0000256" key="5">
    <source>
        <dbReference type="SAM" id="Coils"/>
    </source>
</evidence>
<feature type="compositionally biased region" description="Basic residues" evidence="6">
    <location>
        <begin position="360"/>
        <end position="369"/>
    </location>
</feature>
<dbReference type="InterPro" id="IPR036910">
    <property type="entry name" value="HMG_box_dom_sf"/>
</dbReference>
<feature type="domain" description="HMG box" evidence="7">
    <location>
        <begin position="137"/>
        <end position="205"/>
    </location>
</feature>
<feature type="region of interest" description="Disordered" evidence="6">
    <location>
        <begin position="351"/>
        <end position="405"/>
    </location>
</feature>
<dbReference type="GO" id="GO:0005634">
    <property type="term" value="C:nucleus"/>
    <property type="evidence" value="ECO:0007669"/>
    <property type="project" value="UniProtKB-UniRule"/>
</dbReference>
<feature type="compositionally biased region" description="Basic and acidic residues" evidence="6">
    <location>
        <begin position="389"/>
        <end position="401"/>
    </location>
</feature>
<reference evidence="8 9" key="1">
    <citation type="submission" date="2024-04" db="EMBL/GenBank/DDBJ databases">
        <title>Genome assembly C_amara_ONT_v2.</title>
        <authorList>
            <person name="Yant L."/>
            <person name="Moore C."/>
            <person name="Slenker M."/>
        </authorList>
    </citation>
    <scope>NUCLEOTIDE SEQUENCE [LARGE SCALE GENOMIC DNA]</scope>
    <source>
        <tissue evidence="8">Leaf</tissue>
    </source>
</reference>
<dbReference type="FunFam" id="1.10.30.10:FF:000083">
    <property type="entry name" value="High mobility group B protein 13"/>
    <property type="match status" value="1"/>
</dbReference>
<keyword evidence="5" id="KW-0175">Coiled coil</keyword>
<evidence type="ECO:0000313" key="8">
    <source>
        <dbReference type="EMBL" id="KAL1222590.1"/>
    </source>
</evidence>
<gene>
    <name evidence="8" type="ORF">V5N11_018958</name>
</gene>
<dbReference type="PROSITE" id="PS50118">
    <property type="entry name" value="HMG_BOX_2"/>
    <property type="match status" value="3"/>
</dbReference>
<sequence>MATIADPAPTKKPRNSRKALKQKNELVETPLSPVSAKGKAAKSFEKDLMEMQTMLEKMKIEKDKTEELLKEKDEILKKKEEELETKDAEQEKLKVELKKLQKMKEFKPNMTFACGQSLTQTEQEKVDKKKKKDCPEAKRPSSSYVLWCKDQWTEVKKQNPEADFKETSNILGAKWKSLSAEDKKPYEEKYQIEKEAYLLVVAKEKREKEAMKLLEDDQKQKTAMELLDQYLHFVQEGEQENKKKNKKQKDPLKPKHPVSAYLVYANERRAALREENKSVVEIAKMTGEEWKNLSDKKKAPYEEVSKKNKETYLQEMEVYKRNKEEEAMSQKKEEDELLKLHKQEALQLLKKKEKTDNLIKKKKETKKKKNENVDPNKPKKPASSFFLFSKDERKKLTEERPGTNNSTVTALISVKWKELGEEEKKVYNGKAAKLMEAYKKEMEDYNKNSASAATTSS</sequence>